<evidence type="ECO:0000313" key="4">
    <source>
        <dbReference type="EMBL" id="TWP50847.1"/>
    </source>
</evidence>
<dbReference type="AlphaFoldDB" id="A0A563ET07"/>
<organism evidence="4 5">
    <name type="scientific">Lentzea tibetensis</name>
    <dbReference type="NCBI Taxonomy" id="2591470"/>
    <lineage>
        <taxon>Bacteria</taxon>
        <taxon>Bacillati</taxon>
        <taxon>Actinomycetota</taxon>
        <taxon>Actinomycetes</taxon>
        <taxon>Pseudonocardiales</taxon>
        <taxon>Pseudonocardiaceae</taxon>
        <taxon>Lentzea</taxon>
    </lineage>
</organism>
<sequence>MIGCVAAFLFAYYALVLTSFGQRVENTALQEISLVSSLGWLETAVVVAGVAVVLLGRRRCLPALAVLGGSIALSQVLKLSVLERPLLDDNAVVVHNSFPSGHVTAAAAAVVAIAMVLPRRVVWLAVPLAGFPAYVAYETLALGWHRFSDALGAALLVSVVCCLVLRAWTRGALVPVVIAALGIYLMVFSSVPSTWLAAASVFALCTYCVVVVRATSTAADVALTTSGSVVEVGRDDRGDRFESGVSAVSVGGEHHLVTVHCPERHQSEHTRGFHGVAAVLPDGDLHRLVGGGLRQQCGRSGVQSDLAGHGDPSLRHDPSSSRSR</sequence>
<feature type="transmembrane region" description="Helical" evidence="2">
    <location>
        <begin position="93"/>
        <end position="114"/>
    </location>
</feature>
<evidence type="ECO:0000313" key="5">
    <source>
        <dbReference type="Proteomes" id="UP000316639"/>
    </source>
</evidence>
<dbReference type="CDD" id="cd01610">
    <property type="entry name" value="PAP2_like"/>
    <property type="match status" value="1"/>
</dbReference>
<keyword evidence="5" id="KW-1185">Reference proteome</keyword>
<dbReference type="Gene3D" id="1.20.144.10">
    <property type="entry name" value="Phosphatidic acid phosphatase type 2/haloperoxidase"/>
    <property type="match status" value="1"/>
</dbReference>
<dbReference type="Pfam" id="PF01569">
    <property type="entry name" value="PAP2"/>
    <property type="match status" value="1"/>
</dbReference>
<feature type="transmembrane region" description="Helical" evidence="2">
    <location>
        <begin position="121"/>
        <end position="137"/>
    </location>
</feature>
<dbReference type="OrthoDB" id="3240395at2"/>
<dbReference type="InterPro" id="IPR000326">
    <property type="entry name" value="PAP2/HPO"/>
</dbReference>
<evidence type="ECO:0000256" key="1">
    <source>
        <dbReference type="SAM" id="MobiDB-lite"/>
    </source>
</evidence>
<comment type="caution">
    <text evidence="4">The sequence shown here is derived from an EMBL/GenBank/DDBJ whole genome shotgun (WGS) entry which is preliminary data.</text>
</comment>
<dbReference type="Proteomes" id="UP000316639">
    <property type="component" value="Unassembled WGS sequence"/>
</dbReference>
<feature type="region of interest" description="Disordered" evidence="1">
    <location>
        <begin position="297"/>
        <end position="324"/>
    </location>
</feature>
<dbReference type="EMBL" id="VOBR01000010">
    <property type="protein sequence ID" value="TWP50847.1"/>
    <property type="molecule type" value="Genomic_DNA"/>
</dbReference>
<accession>A0A563ET07</accession>
<gene>
    <name evidence="4" type="ORF">FKR81_17300</name>
</gene>
<feature type="transmembrane region" description="Helical" evidence="2">
    <location>
        <begin position="143"/>
        <end position="165"/>
    </location>
</feature>
<dbReference type="SUPFAM" id="SSF48317">
    <property type="entry name" value="Acid phosphatase/Vanadium-dependent haloperoxidase"/>
    <property type="match status" value="1"/>
</dbReference>
<feature type="transmembrane region" description="Helical" evidence="2">
    <location>
        <begin position="37"/>
        <end position="56"/>
    </location>
</feature>
<keyword evidence="2" id="KW-1133">Transmembrane helix</keyword>
<feature type="transmembrane region" description="Helical" evidence="2">
    <location>
        <begin position="195"/>
        <end position="212"/>
    </location>
</feature>
<evidence type="ECO:0000256" key="2">
    <source>
        <dbReference type="SAM" id="Phobius"/>
    </source>
</evidence>
<feature type="transmembrane region" description="Helical" evidence="2">
    <location>
        <begin position="63"/>
        <end position="81"/>
    </location>
</feature>
<feature type="domain" description="Phosphatidic acid phosphatase type 2/haloperoxidase" evidence="3">
    <location>
        <begin position="90"/>
        <end position="167"/>
    </location>
</feature>
<proteinExistence type="predicted"/>
<dbReference type="InterPro" id="IPR036938">
    <property type="entry name" value="PAP2/HPO_sf"/>
</dbReference>
<reference evidence="4 5" key="1">
    <citation type="submission" date="2019-07" db="EMBL/GenBank/DDBJ databases">
        <title>Lentzea xizangensis sp. nov., isolated from Qinghai-Tibetan Plateau Soils.</title>
        <authorList>
            <person name="Huang J."/>
        </authorList>
    </citation>
    <scope>NUCLEOTIDE SEQUENCE [LARGE SCALE GENOMIC DNA]</scope>
    <source>
        <strain evidence="4 5">FXJ1.1311</strain>
    </source>
</reference>
<feature type="compositionally biased region" description="Basic and acidic residues" evidence="1">
    <location>
        <begin position="312"/>
        <end position="324"/>
    </location>
</feature>
<protein>
    <submittedName>
        <fullName evidence="4">Phosphatase PAP2 family protein</fullName>
    </submittedName>
</protein>
<feature type="transmembrane region" description="Helical" evidence="2">
    <location>
        <begin position="172"/>
        <end position="189"/>
    </location>
</feature>
<name>A0A563ET07_9PSEU</name>
<keyword evidence="2" id="KW-0812">Transmembrane</keyword>
<keyword evidence="2" id="KW-0472">Membrane</keyword>
<evidence type="ECO:0000259" key="3">
    <source>
        <dbReference type="Pfam" id="PF01569"/>
    </source>
</evidence>